<gene>
    <name evidence="3" type="ORF">ACHAWO_007057</name>
</gene>
<dbReference type="AlphaFoldDB" id="A0ABD3NWI1"/>
<keyword evidence="2" id="KW-0472">Membrane</keyword>
<reference evidence="3 4" key="1">
    <citation type="submission" date="2024-10" db="EMBL/GenBank/DDBJ databases">
        <title>Updated reference genomes for cyclostephanoid diatoms.</title>
        <authorList>
            <person name="Roberts W.R."/>
            <person name="Alverson A.J."/>
        </authorList>
    </citation>
    <scope>NUCLEOTIDE SEQUENCE [LARGE SCALE GENOMIC DNA]</scope>
    <source>
        <strain evidence="3 4">AJA010-31</strain>
    </source>
</reference>
<dbReference type="EMBL" id="JALLPJ020000899">
    <property type="protein sequence ID" value="KAL3780280.1"/>
    <property type="molecule type" value="Genomic_DNA"/>
</dbReference>
<organism evidence="3 4">
    <name type="scientific">Cyclotella atomus</name>
    <dbReference type="NCBI Taxonomy" id="382360"/>
    <lineage>
        <taxon>Eukaryota</taxon>
        <taxon>Sar</taxon>
        <taxon>Stramenopiles</taxon>
        <taxon>Ochrophyta</taxon>
        <taxon>Bacillariophyta</taxon>
        <taxon>Coscinodiscophyceae</taxon>
        <taxon>Thalassiosirophycidae</taxon>
        <taxon>Stephanodiscales</taxon>
        <taxon>Stephanodiscaceae</taxon>
        <taxon>Cyclotella</taxon>
    </lineage>
</organism>
<dbReference type="Proteomes" id="UP001530400">
    <property type="component" value="Unassembled WGS sequence"/>
</dbReference>
<evidence type="ECO:0000313" key="4">
    <source>
        <dbReference type="Proteomes" id="UP001530400"/>
    </source>
</evidence>
<evidence type="ECO:0000256" key="2">
    <source>
        <dbReference type="SAM" id="Phobius"/>
    </source>
</evidence>
<evidence type="ECO:0000256" key="1">
    <source>
        <dbReference type="SAM" id="MobiDB-lite"/>
    </source>
</evidence>
<proteinExistence type="predicted"/>
<evidence type="ECO:0000313" key="3">
    <source>
        <dbReference type="EMBL" id="KAL3780280.1"/>
    </source>
</evidence>
<feature type="region of interest" description="Disordered" evidence="1">
    <location>
        <begin position="1"/>
        <end position="27"/>
    </location>
</feature>
<keyword evidence="4" id="KW-1185">Reference proteome</keyword>
<accession>A0ABD3NWI1</accession>
<keyword evidence="2" id="KW-1133">Transmembrane helix</keyword>
<keyword evidence="2" id="KW-0812">Transmembrane</keyword>
<protein>
    <submittedName>
        <fullName evidence="3">Uncharacterized protein</fullName>
    </submittedName>
</protein>
<comment type="caution">
    <text evidence="3">The sequence shown here is derived from an EMBL/GenBank/DDBJ whole genome shotgun (WGS) entry which is preliminary data.</text>
</comment>
<sequence>MRHRRLSHANGANEHGGHSEPRSTAPPASLTSNSALVTFVSAIFGFVLSTCTLLFIWYSYVDNTFDMGSTHQSQIDGVPHWEWHRYSDFIADNVTRIKAAAPRYLIVQIATAENLRITDVTSRVNRAYAKRWKVDHAKITLYDAASYEYDSIRLKDDTIDIIRDVMKIGRRHATAKKSATSTVLHYPYDMVWIFHDPSMMPVNFEKSIFENNDSLVTALAQHTSNNDEQNLIANDGALLWNLTHPYISKLLDSWERNDSLRDALLSISQSGVQMPLLNKILDDTNIIYHSPDESIGRTSEETNLDLHIKNMIKLQSVADLVCFRYFPACDVL</sequence>
<name>A0ABD3NWI1_9STRA</name>
<feature type="transmembrane region" description="Helical" evidence="2">
    <location>
        <begin position="36"/>
        <end position="60"/>
    </location>
</feature>